<dbReference type="EMBL" id="HBEL01012583">
    <property type="protein sequence ID" value="CAD8409901.1"/>
    <property type="molecule type" value="Transcribed_RNA"/>
</dbReference>
<dbReference type="Pfam" id="PF16200">
    <property type="entry name" value="Band_7_C"/>
    <property type="match status" value="1"/>
</dbReference>
<dbReference type="SUPFAM" id="SSF117892">
    <property type="entry name" value="Band 7/SPFH domain"/>
    <property type="match status" value="1"/>
</dbReference>
<evidence type="ECO:0000256" key="1">
    <source>
        <dbReference type="ARBA" id="ARBA00004173"/>
    </source>
</evidence>
<keyword evidence="3" id="KW-0496">Mitochondrion</keyword>
<dbReference type="FunFam" id="3.30.479.30:FF:000004">
    <property type="entry name" value="Putative membrane protease family, stomatin"/>
    <property type="match status" value="1"/>
</dbReference>
<dbReference type="PANTHER" id="PTHR43327:SF10">
    <property type="entry name" value="STOMATIN-LIKE PROTEIN 2, MITOCHONDRIAL"/>
    <property type="match status" value="1"/>
</dbReference>
<dbReference type="Pfam" id="PF01145">
    <property type="entry name" value="Band_7"/>
    <property type="match status" value="1"/>
</dbReference>
<sequence>MMATSCARVFTNVAKHPSTPILTSMRGYSVTRALPYTMDNMGGSRSMFGGSEGSSAIDIVRWPIRKRNNILNVVPEGQRFVVERLGKLHDICHSGYFFAIPFFDQISYVIDVRERAIDIQPQAAITKDNVSVQVSGNVYVQFVDPEKAAYGANNPLYAVTQHAQSAMRSAIGEMELDEILHGRARLNTLIKGSVQEAAVAWGLEIRRYEITEIRPDEMIRESMDKQAAAERTRRELVLQAEGEKRRAELTSEGVKIKLMNESEGNLTRARNEAEATKVTMLKTAEGESLGIKMRAEAQAEAIAVVATQLQKAGGDDAAKLALARDYVTMYGEMGSKSNTMMFNDRPADLNALLAQASLAISATSKNISSDVKPVDPDGPC</sequence>
<proteinExistence type="inferred from homology"/>
<evidence type="ECO:0000256" key="2">
    <source>
        <dbReference type="ARBA" id="ARBA00008164"/>
    </source>
</evidence>
<dbReference type="GO" id="GO:0098552">
    <property type="term" value="C:side of membrane"/>
    <property type="evidence" value="ECO:0007669"/>
    <property type="project" value="UniProtKB-ARBA"/>
</dbReference>
<accession>A0A7S0G971</accession>
<reference evidence="5" key="1">
    <citation type="submission" date="2021-01" db="EMBL/GenBank/DDBJ databases">
        <authorList>
            <person name="Corre E."/>
            <person name="Pelletier E."/>
            <person name="Niang G."/>
            <person name="Scheremetjew M."/>
            <person name="Finn R."/>
            <person name="Kale V."/>
            <person name="Holt S."/>
            <person name="Cochrane G."/>
            <person name="Meng A."/>
            <person name="Brown T."/>
            <person name="Cohen L."/>
        </authorList>
    </citation>
    <scope>NUCLEOTIDE SEQUENCE</scope>
    <source>
        <strain evidence="5">CCAP1064/1</strain>
    </source>
</reference>
<dbReference type="InterPro" id="IPR001972">
    <property type="entry name" value="Stomatin_HflK_fam"/>
</dbReference>
<protein>
    <recommendedName>
        <fullName evidence="4">Band 7 domain-containing protein</fullName>
    </recommendedName>
</protein>
<comment type="subcellular location">
    <subcellularLocation>
        <location evidence="1">Mitochondrion</location>
    </subcellularLocation>
</comment>
<organism evidence="5">
    <name type="scientific">Proboscia inermis</name>
    <dbReference type="NCBI Taxonomy" id="420281"/>
    <lineage>
        <taxon>Eukaryota</taxon>
        <taxon>Sar</taxon>
        <taxon>Stramenopiles</taxon>
        <taxon>Ochrophyta</taxon>
        <taxon>Bacillariophyta</taxon>
        <taxon>Coscinodiscophyceae</taxon>
        <taxon>Rhizosoleniophycidae</taxon>
        <taxon>Rhizosoleniales</taxon>
        <taxon>Rhizosoleniaceae</taxon>
        <taxon>Proboscia</taxon>
    </lineage>
</organism>
<evidence type="ECO:0000256" key="3">
    <source>
        <dbReference type="ARBA" id="ARBA00023128"/>
    </source>
</evidence>
<dbReference type="PANTHER" id="PTHR43327">
    <property type="entry name" value="STOMATIN-LIKE PROTEIN 2, MITOCHONDRIAL"/>
    <property type="match status" value="1"/>
</dbReference>
<evidence type="ECO:0000313" key="5">
    <source>
        <dbReference type="EMBL" id="CAD8409901.1"/>
    </source>
</evidence>
<dbReference type="Gene3D" id="3.30.479.30">
    <property type="entry name" value="Band 7 domain"/>
    <property type="match status" value="1"/>
</dbReference>
<dbReference type="SMART" id="SM00244">
    <property type="entry name" value="PHB"/>
    <property type="match status" value="1"/>
</dbReference>
<dbReference type="InterPro" id="IPR001107">
    <property type="entry name" value="Band_7"/>
</dbReference>
<name>A0A7S0G971_9STRA</name>
<dbReference type="InterPro" id="IPR036013">
    <property type="entry name" value="Band_7/SPFH_dom_sf"/>
</dbReference>
<feature type="domain" description="Band 7" evidence="4">
    <location>
        <begin position="69"/>
        <end position="227"/>
    </location>
</feature>
<dbReference type="CDD" id="cd08829">
    <property type="entry name" value="SPFH_paraslipin"/>
    <property type="match status" value="1"/>
</dbReference>
<gene>
    <name evidence="5" type="ORF">PINE0816_LOCUS6024</name>
</gene>
<dbReference type="GO" id="GO:0007005">
    <property type="term" value="P:mitochondrion organization"/>
    <property type="evidence" value="ECO:0007669"/>
    <property type="project" value="TreeGrafter"/>
</dbReference>
<dbReference type="GO" id="GO:0005739">
    <property type="term" value="C:mitochondrion"/>
    <property type="evidence" value="ECO:0007669"/>
    <property type="project" value="UniProtKB-SubCell"/>
</dbReference>
<comment type="similarity">
    <text evidence="2">Belongs to the band 7/mec-2 family.</text>
</comment>
<evidence type="ECO:0000259" key="4">
    <source>
        <dbReference type="SMART" id="SM00244"/>
    </source>
</evidence>
<dbReference type="PRINTS" id="PR00721">
    <property type="entry name" value="STOMATIN"/>
</dbReference>
<dbReference type="InterPro" id="IPR032435">
    <property type="entry name" value="STML2-like_C"/>
</dbReference>
<dbReference type="InterPro" id="IPR050710">
    <property type="entry name" value="Band7/mec-2_domain"/>
</dbReference>
<dbReference type="GO" id="GO:0005886">
    <property type="term" value="C:plasma membrane"/>
    <property type="evidence" value="ECO:0007669"/>
    <property type="project" value="UniProtKB-ARBA"/>
</dbReference>
<dbReference type="AlphaFoldDB" id="A0A7S0G971"/>